<dbReference type="EMBL" id="JRES01000501">
    <property type="protein sequence ID" value="KNC30738.1"/>
    <property type="molecule type" value="Genomic_DNA"/>
</dbReference>
<dbReference type="GO" id="GO:0005634">
    <property type="term" value="C:nucleus"/>
    <property type="evidence" value="ECO:0007669"/>
    <property type="project" value="TreeGrafter"/>
</dbReference>
<dbReference type="PROSITE" id="PS50206">
    <property type="entry name" value="RHODANESE_3"/>
    <property type="match status" value="1"/>
</dbReference>
<dbReference type="GO" id="GO:0110032">
    <property type="term" value="P:positive regulation of G2/MI transition of meiotic cell cycle"/>
    <property type="evidence" value="ECO:0007669"/>
    <property type="project" value="TreeGrafter"/>
</dbReference>
<dbReference type="InterPro" id="IPR001763">
    <property type="entry name" value="Rhodanese-like_dom"/>
</dbReference>
<feature type="non-terminal residue" evidence="11">
    <location>
        <position position="1"/>
    </location>
</feature>
<keyword evidence="6" id="KW-0131">Cell cycle</keyword>
<feature type="signal peptide" evidence="9">
    <location>
        <begin position="1"/>
        <end position="16"/>
    </location>
</feature>
<evidence type="ECO:0000256" key="8">
    <source>
        <dbReference type="SAM" id="MobiDB-lite"/>
    </source>
</evidence>
<comment type="similarity">
    <text evidence="1">Belongs to the MPI phosphatase family.</text>
</comment>
<dbReference type="SMART" id="SM00450">
    <property type="entry name" value="RHOD"/>
    <property type="match status" value="1"/>
</dbReference>
<dbReference type="GO" id="GO:0009794">
    <property type="term" value="P:regulation of mitotic cell cycle, embryonic"/>
    <property type="evidence" value="ECO:0007669"/>
    <property type="project" value="UniProtKB-ARBA"/>
</dbReference>
<dbReference type="GO" id="GO:0010971">
    <property type="term" value="P:positive regulation of G2/M transition of mitotic cell cycle"/>
    <property type="evidence" value="ECO:0007669"/>
    <property type="project" value="TreeGrafter"/>
</dbReference>
<evidence type="ECO:0000313" key="11">
    <source>
        <dbReference type="EMBL" id="KNC30738.1"/>
    </source>
</evidence>
<dbReference type="AlphaFoldDB" id="A0A0L0CEA0"/>
<dbReference type="GO" id="GO:0000086">
    <property type="term" value="P:G2/M transition of mitotic cell cycle"/>
    <property type="evidence" value="ECO:0007669"/>
    <property type="project" value="TreeGrafter"/>
</dbReference>
<dbReference type="STRING" id="7375.A0A0L0CEA0"/>
<dbReference type="PANTHER" id="PTHR10828">
    <property type="entry name" value="M-PHASE INDUCER PHOSPHATASE DUAL SPECIFICITY PHOSPHATASE CDC25"/>
    <property type="match status" value="1"/>
</dbReference>
<dbReference type="PRINTS" id="PR00716">
    <property type="entry name" value="MPIPHPHTASE"/>
</dbReference>
<evidence type="ECO:0000256" key="2">
    <source>
        <dbReference type="ARBA" id="ARBA00013064"/>
    </source>
</evidence>
<dbReference type="GO" id="GO:0051301">
    <property type="term" value="P:cell division"/>
    <property type="evidence" value="ECO:0007669"/>
    <property type="project" value="UniProtKB-KW"/>
</dbReference>
<feature type="chain" id="PRO_5005536250" description="protein-tyrosine-phosphatase" evidence="9">
    <location>
        <begin position="17"/>
        <end position="687"/>
    </location>
</feature>
<proteinExistence type="inferred from homology"/>
<organism evidence="11 12">
    <name type="scientific">Lucilia cuprina</name>
    <name type="common">Green bottle fly</name>
    <name type="synonym">Australian sheep blowfly</name>
    <dbReference type="NCBI Taxonomy" id="7375"/>
    <lineage>
        <taxon>Eukaryota</taxon>
        <taxon>Metazoa</taxon>
        <taxon>Ecdysozoa</taxon>
        <taxon>Arthropoda</taxon>
        <taxon>Hexapoda</taxon>
        <taxon>Insecta</taxon>
        <taxon>Pterygota</taxon>
        <taxon>Neoptera</taxon>
        <taxon>Endopterygota</taxon>
        <taxon>Diptera</taxon>
        <taxon>Brachycera</taxon>
        <taxon>Muscomorpha</taxon>
        <taxon>Oestroidea</taxon>
        <taxon>Calliphoridae</taxon>
        <taxon>Luciliinae</taxon>
        <taxon>Lucilia</taxon>
    </lineage>
</organism>
<evidence type="ECO:0000256" key="6">
    <source>
        <dbReference type="ARBA" id="ARBA00023306"/>
    </source>
</evidence>
<dbReference type="GO" id="GO:0005737">
    <property type="term" value="C:cytoplasm"/>
    <property type="evidence" value="ECO:0007669"/>
    <property type="project" value="TreeGrafter"/>
</dbReference>
<evidence type="ECO:0000256" key="7">
    <source>
        <dbReference type="ARBA" id="ARBA00051722"/>
    </source>
</evidence>
<evidence type="ECO:0000256" key="5">
    <source>
        <dbReference type="ARBA" id="ARBA00022912"/>
    </source>
</evidence>
<evidence type="ECO:0000256" key="4">
    <source>
        <dbReference type="ARBA" id="ARBA00022801"/>
    </source>
</evidence>
<dbReference type="PANTHER" id="PTHR10828:SF76">
    <property type="entry name" value="M-PHASE INDUCER PHOSPHATASE"/>
    <property type="match status" value="1"/>
</dbReference>
<keyword evidence="5" id="KW-0904">Protein phosphatase</keyword>
<reference evidence="11 12" key="1">
    <citation type="journal article" date="2015" name="Nat. Commun.">
        <title>Lucilia cuprina genome unlocks parasitic fly biology to underpin future interventions.</title>
        <authorList>
            <person name="Anstead C.A."/>
            <person name="Korhonen P.K."/>
            <person name="Young N.D."/>
            <person name="Hall R.S."/>
            <person name="Jex A.R."/>
            <person name="Murali S.C."/>
            <person name="Hughes D.S."/>
            <person name="Lee S.F."/>
            <person name="Perry T."/>
            <person name="Stroehlein A.J."/>
            <person name="Ansell B.R."/>
            <person name="Breugelmans B."/>
            <person name="Hofmann A."/>
            <person name="Qu J."/>
            <person name="Dugan S."/>
            <person name="Lee S.L."/>
            <person name="Chao H."/>
            <person name="Dinh H."/>
            <person name="Han Y."/>
            <person name="Doddapaneni H.V."/>
            <person name="Worley K.C."/>
            <person name="Muzny D.M."/>
            <person name="Ioannidis P."/>
            <person name="Waterhouse R.M."/>
            <person name="Zdobnov E.M."/>
            <person name="James P.J."/>
            <person name="Bagnall N.H."/>
            <person name="Kotze A.C."/>
            <person name="Gibbs R.A."/>
            <person name="Richards S."/>
            <person name="Batterham P."/>
            <person name="Gasser R.B."/>
        </authorList>
    </citation>
    <scope>NUCLEOTIDE SEQUENCE [LARGE SCALE GENOMIC DNA]</scope>
    <source>
        <strain evidence="11 12">LS</strain>
        <tissue evidence="11">Full body</tissue>
    </source>
</reference>
<dbReference type="OMA" id="THVEHCT"/>
<feature type="domain" description="Rhodanese" evidence="10">
    <location>
        <begin position="524"/>
        <end position="640"/>
    </location>
</feature>
<evidence type="ECO:0000256" key="3">
    <source>
        <dbReference type="ARBA" id="ARBA00022618"/>
    </source>
</evidence>
<dbReference type="GO" id="GO:0032502">
    <property type="term" value="P:developmental process"/>
    <property type="evidence" value="ECO:0007669"/>
    <property type="project" value="UniProtKB-ARBA"/>
</dbReference>
<dbReference type="SUPFAM" id="SSF52821">
    <property type="entry name" value="Rhodanese/Cell cycle control phosphatase"/>
    <property type="match status" value="1"/>
</dbReference>
<dbReference type="EC" id="3.1.3.48" evidence="2"/>
<dbReference type="Pfam" id="PF00581">
    <property type="entry name" value="Rhodanese"/>
    <property type="match status" value="1"/>
</dbReference>
<evidence type="ECO:0000256" key="1">
    <source>
        <dbReference type="ARBA" id="ARBA00011065"/>
    </source>
</evidence>
<name>A0A0L0CEA0_LUCCU</name>
<dbReference type="GO" id="GO:0010256">
    <property type="term" value="P:endomembrane system organization"/>
    <property type="evidence" value="ECO:0007669"/>
    <property type="project" value="UniProtKB-ARBA"/>
</dbReference>
<evidence type="ECO:0000313" key="12">
    <source>
        <dbReference type="Proteomes" id="UP000037069"/>
    </source>
</evidence>
<dbReference type="InterPro" id="IPR000751">
    <property type="entry name" value="MPI_Phosphatase"/>
</dbReference>
<dbReference type="GO" id="GO:0004725">
    <property type="term" value="F:protein tyrosine phosphatase activity"/>
    <property type="evidence" value="ECO:0007669"/>
    <property type="project" value="UniProtKB-EC"/>
</dbReference>
<dbReference type="CDD" id="cd01530">
    <property type="entry name" value="Cdc25"/>
    <property type="match status" value="1"/>
</dbReference>
<comment type="caution">
    <text evidence="11">The sequence shown here is derived from an EMBL/GenBank/DDBJ whole genome shotgun (WGS) entry which is preliminary data.</text>
</comment>
<dbReference type="InterPro" id="IPR036873">
    <property type="entry name" value="Rhodanese-like_dom_sf"/>
</dbReference>
<keyword evidence="9" id="KW-0732">Signal</keyword>
<dbReference type="OrthoDB" id="26523at2759"/>
<keyword evidence="12" id="KW-1185">Reference proteome</keyword>
<feature type="compositionally biased region" description="Low complexity" evidence="8">
    <location>
        <begin position="435"/>
        <end position="461"/>
    </location>
</feature>
<dbReference type="Proteomes" id="UP000037069">
    <property type="component" value="Unassembled WGS sequence"/>
</dbReference>
<dbReference type="Gene3D" id="3.40.250.10">
    <property type="entry name" value="Rhodanese-like domain"/>
    <property type="match status" value="1"/>
</dbReference>
<accession>A0A0L0CEA0</accession>
<feature type="region of interest" description="Disordered" evidence="8">
    <location>
        <begin position="425"/>
        <end position="461"/>
    </location>
</feature>
<protein>
    <recommendedName>
        <fullName evidence="2">protein-tyrosine-phosphatase</fullName>
        <ecNumber evidence="2">3.1.3.48</ecNumber>
    </recommendedName>
</protein>
<evidence type="ECO:0000256" key="9">
    <source>
        <dbReference type="SAM" id="SignalP"/>
    </source>
</evidence>
<dbReference type="FunFam" id="3.40.250.10:FF:000036">
    <property type="entry name" value="M-phase inducer phosphatase"/>
    <property type="match status" value="1"/>
</dbReference>
<sequence length="687" mass="77865">SLFICVLLTNTMESAALTPSSSIHVPKTEEWKSLKRISDRYLEPDESSLSGESEEFMLDNAQTKRFKSLGNSALDDSCFESPVNVGAMLRPKRIFQNESRFQEIHNNHHGILSPITEISMNLNETSLNSDHSMVESQIEVDHGFDDGTTPIKRFRSSGRPKLFSTESQLYNEDAKIISTKGHCMDDKLGDEDFQIQRSGRNPSSRRLNLDASMSDMAMEELSFYDDDHVSQNRHFTASPQFMGLLSPEGSPQRFQVVEKSKFLQSRKNFPLTAKNVNRSTTLSTNTPSKGFRLLHSMSSTGSMESSMDDEYMEFFDMENLDQPSQSNGLNFPSDLSSLISGQIIKNSPVKTPEMRRPSVRRCLSMTENTQFQPKTPETVNASNANTATTPFSARLNGNCCFKRPEPPSTTCSPIQSKRYRGAEKENLDGSFTGNSKTSPATSSSCSSLASTSTSTRPTLRKCMSMNDAEIMSALNRSENKDEPDLIGDFSRPYALPLIEGRHRDLKSITSHTVARLLNGDFNDKVASYKIIDCRYPYEYEGGHIEGAKNLYTQEQIIEEFMTKQKTEQQQRSNEASGNKRNIIIFHCEFSSERGPKLSRFLRNLDRERNTNVYPALDYPEIYLLHNGYKEFFETHVEHCTPHSYRPMLEPSYNEEYRHFRAKSKSWNGDGLGGATQRIKKSRSRLMV</sequence>
<keyword evidence="4" id="KW-0378">Hydrolase</keyword>
<keyword evidence="3" id="KW-0132">Cell division</keyword>
<gene>
    <name evidence="11" type="ORF">FF38_11707</name>
</gene>
<comment type="catalytic activity">
    <reaction evidence="7">
        <text>O-phospho-L-tyrosyl-[protein] + H2O = L-tyrosyl-[protein] + phosphate</text>
        <dbReference type="Rhea" id="RHEA:10684"/>
        <dbReference type="Rhea" id="RHEA-COMP:10136"/>
        <dbReference type="Rhea" id="RHEA-COMP:20101"/>
        <dbReference type="ChEBI" id="CHEBI:15377"/>
        <dbReference type="ChEBI" id="CHEBI:43474"/>
        <dbReference type="ChEBI" id="CHEBI:46858"/>
        <dbReference type="ChEBI" id="CHEBI:61978"/>
        <dbReference type="EC" id="3.1.3.48"/>
    </reaction>
</comment>
<evidence type="ECO:0000259" key="10">
    <source>
        <dbReference type="PROSITE" id="PS50206"/>
    </source>
</evidence>